<feature type="domain" description="Glycosyltransferase subfamily 4-like N-terminal" evidence="2">
    <location>
        <begin position="12"/>
        <end position="122"/>
    </location>
</feature>
<dbReference type="Pfam" id="PF13477">
    <property type="entry name" value="Glyco_trans_4_2"/>
    <property type="match status" value="1"/>
</dbReference>
<accession>A0ABV0C0Q1</accession>
<proteinExistence type="predicted"/>
<dbReference type="Proteomes" id="UP001409291">
    <property type="component" value="Unassembled WGS sequence"/>
</dbReference>
<keyword evidence="4" id="KW-1185">Reference proteome</keyword>
<comment type="caution">
    <text evidence="3">The sequence shown here is derived from an EMBL/GenBank/DDBJ whole genome shotgun (WGS) entry which is preliminary data.</text>
</comment>
<dbReference type="EMBL" id="JBDJNQ010000018">
    <property type="protein sequence ID" value="MEN5380471.1"/>
    <property type="molecule type" value="Genomic_DNA"/>
</dbReference>
<dbReference type="CDD" id="cd03808">
    <property type="entry name" value="GT4_CapM-like"/>
    <property type="match status" value="1"/>
</dbReference>
<gene>
    <name evidence="3" type="ORF">ABE541_24640</name>
</gene>
<dbReference type="SUPFAM" id="SSF53756">
    <property type="entry name" value="UDP-Glycosyltransferase/glycogen phosphorylase"/>
    <property type="match status" value="1"/>
</dbReference>
<evidence type="ECO:0000313" key="4">
    <source>
        <dbReference type="Proteomes" id="UP001409291"/>
    </source>
</evidence>
<dbReference type="InterPro" id="IPR001296">
    <property type="entry name" value="Glyco_trans_1"/>
</dbReference>
<name>A0ABV0C0Q1_9SPHI</name>
<dbReference type="Pfam" id="PF00534">
    <property type="entry name" value="Glycos_transf_1"/>
    <property type="match status" value="1"/>
</dbReference>
<evidence type="ECO:0000259" key="1">
    <source>
        <dbReference type="Pfam" id="PF00534"/>
    </source>
</evidence>
<reference evidence="3 4" key="1">
    <citation type="submission" date="2024-04" db="EMBL/GenBank/DDBJ databases">
        <title>WGS of bacteria from Torrens River.</title>
        <authorList>
            <person name="Wyrsch E.R."/>
            <person name="Drigo B."/>
        </authorList>
    </citation>
    <scope>NUCLEOTIDE SEQUENCE [LARGE SCALE GENOMIC DNA]</scope>
    <source>
        <strain evidence="3 4">TWI391</strain>
    </source>
</reference>
<dbReference type="PANTHER" id="PTHR45947:SF3">
    <property type="entry name" value="SULFOQUINOVOSYL TRANSFERASE SQD2"/>
    <property type="match status" value="1"/>
</dbReference>
<dbReference type="RefSeq" id="WP_346583323.1">
    <property type="nucleotide sequence ID" value="NZ_JBDJNQ010000018.1"/>
</dbReference>
<dbReference type="InterPro" id="IPR050194">
    <property type="entry name" value="Glycosyltransferase_grp1"/>
</dbReference>
<evidence type="ECO:0000259" key="2">
    <source>
        <dbReference type="Pfam" id="PF13477"/>
    </source>
</evidence>
<sequence>MKVKKVLHIVSVSFSLRYFVGNQFHYFKEKGYEFHVACSDSSEFIALSREFGFTPFPVSILRSINPLQDIKSIYSLYRYIRREQFDIVIAHSPKGGLIGILAAYFARVPKRVFFRHGLVFETVTGVKKHLLINIERLIGFCATSIVNVSPSVTRVSDRLHLNASSKNVLLGKGTCNGIDITKFKLRYGYKDTTVITIGFVGRLSKDKGVIDLIDAWKLLCNEYKAIRLMLIGPLDERDPLPEETLLQIYEDLNIDYVGGVKDTSLYYNKMDIFVLPSYREGFPTVTLEAAASGLPVVTTKVTGCIDSIVENVTGIFAKNTADSLYTILKYYIDNQDISQIHGKNGHQFVRDNFSEDFVYKQIEDKIL</sequence>
<organism evidence="3 4">
    <name type="scientific">Sphingobacterium kitahiroshimense</name>
    <dbReference type="NCBI Taxonomy" id="470446"/>
    <lineage>
        <taxon>Bacteria</taxon>
        <taxon>Pseudomonadati</taxon>
        <taxon>Bacteroidota</taxon>
        <taxon>Sphingobacteriia</taxon>
        <taxon>Sphingobacteriales</taxon>
        <taxon>Sphingobacteriaceae</taxon>
        <taxon>Sphingobacterium</taxon>
    </lineage>
</organism>
<evidence type="ECO:0000313" key="3">
    <source>
        <dbReference type="EMBL" id="MEN5380471.1"/>
    </source>
</evidence>
<protein>
    <submittedName>
        <fullName evidence="3">Glycosyltransferase family 4 protein</fullName>
    </submittedName>
</protein>
<dbReference type="Gene3D" id="3.40.50.2000">
    <property type="entry name" value="Glycogen Phosphorylase B"/>
    <property type="match status" value="2"/>
</dbReference>
<feature type="domain" description="Glycosyl transferase family 1" evidence="1">
    <location>
        <begin position="191"/>
        <end position="346"/>
    </location>
</feature>
<dbReference type="PANTHER" id="PTHR45947">
    <property type="entry name" value="SULFOQUINOVOSYL TRANSFERASE SQD2"/>
    <property type="match status" value="1"/>
</dbReference>
<dbReference type="InterPro" id="IPR028098">
    <property type="entry name" value="Glyco_trans_4-like_N"/>
</dbReference>